<keyword evidence="4" id="KW-1185">Reference proteome</keyword>
<dbReference type="OrthoDB" id="435754at2759"/>
<dbReference type="SUPFAM" id="SSF55895">
    <property type="entry name" value="Ribonuclease Rh-like"/>
    <property type="match status" value="1"/>
</dbReference>
<dbReference type="Proteomes" id="UP000786811">
    <property type="component" value="Unassembled WGS sequence"/>
</dbReference>
<reference evidence="3" key="1">
    <citation type="submission" date="2021-04" db="EMBL/GenBank/DDBJ databases">
        <authorList>
            <person name="Chebbi M.A.C M."/>
        </authorList>
    </citation>
    <scope>NUCLEOTIDE SEQUENCE</scope>
</reference>
<organism evidence="3 4">
    <name type="scientific">Cotesia congregata</name>
    <name type="common">Parasitoid wasp</name>
    <name type="synonym">Apanteles congregatus</name>
    <dbReference type="NCBI Taxonomy" id="51543"/>
    <lineage>
        <taxon>Eukaryota</taxon>
        <taxon>Metazoa</taxon>
        <taxon>Ecdysozoa</taxon>
        <taxon>Arthropoda</taxon>
        <taxon>Hexapoda</taxon>
        <taxon>Insecta</taxon>
        <taxon>Pterygota</taxon>
        <taxon>Neoptera</taxon>
        <taxon>Endopterygota</taxon>
        <taxon>Hymenoptera</taxon>
        <taxon>Apocrita</taxon>
        <taxon>Ichneumonoidea</taxon>
        <taxon>Braconidae</taxon>
        <taxon>Microgastrinae</taxon>
        <taxon>Cotesia</taxon>
    </lineage>
</organism>
<dbReference type="GO" id="GO:0003723">
    <property type="term" value="F:RNA binding"/>
    <property type="evidence" value="ECO:0007669"/>
    <property type="project" value="InterPro"/>
</dbReference>
<dbReference type="GO" id="GO:0005576">
    <property type="term" value="C:extracellular region"/>
    <property type="evidence" value="ECO:0007669"/>
    <property type="project" value="TreeGrafter"/>
</dbReference>
<comment type="similarity">
    <text evidence="1 2">Belongs to the RNase T2 family.</text>
</comment>
<dbReference type="Pfam" id="PF00445">
    <property type="entry name" value="Ribonuclease_T2"/>
    <property type="match status" value="1"/>
</dbReference>
<dbReference type="Gene3D" id="3.90.730.10">
    <property type="entry name" value="Ribonuclease T2-like"/>
    <property type="match status" value="1"/>
</dbReference>
<gene>
    <name evidence="3" type="ORF">HICCMSTLAB_LOCUS523</name>
</gene>
<dbReference type="AlphaFoldDB" id="A0A8J2EFI5"/>
<dbReference type="InterPro" id="IPR001568">
    <property type="entry name" value="RNase_T2-like"/>
</dbReference>
<dbReference type="PANTHER" id="PTHR11240:SF22">
    <property type="entry name" value="RIBONUCLEASE T2"/>
    <property type="match status" value="1"/>
</dbReference>
<dbReference type="InterPro" id="IPR036430">
    <property type="entry name" value="RNase_T2-like_sf"/>
</dbReference>
<accession>A0A8J2EFI5</accession>
<evidence type="ECO:0000256" key="2">
    <source>
        <dbReference type="RuleBase" id="RU004328"/>
    </source>
</evidence>
<proteinExistence type="inferred from homology"/>
<protein>
    <submittedName>
        <fullName evidence="3">Uncharacterized protein</fullName>
    </submittedName>
</protein>
<name>A0A8J2EFI5_COTCN</name>
<dbReference type="PANTHER" id="PTHR11240">
    <property type="entry name" value="RIBONUCLEASE T2"/>
    <property type="match status" value="1"/>
</dbReference>
<sequence length="260" mass="31081">MPKVERFFNNDFKNFSDNRSTRQRFKRHDTLRRIKRTSFSLPRHLPYDYSDNDDGFYVLYLKLIERLCSRDESNCIPNTCKWYIEDFKFQLYNKKNPCHNFTVDFNEEKISSIQSSIDEKWGSSPNWKLYQMSDFTWKFSGSCSLRIPELDDEFKFFKKSIDLYDKFSIGKNLEDKDIIIGGDYSIEEISDAISGVLGGNYAQLGCTEGKNWWKDLNYPRFNELIIFLDKQFSPIKNPGWRKHGYRLQDCQRNVTVYYDV</sequence>
<dbReference type="EMBL" id="CAJNRD030001114">
    <property type="protein sequence ID" value="CAG5073613.1"/>
    <property type="molecule type" value="Genomic_DNA"/>
</dbReference>
<evidence type="ECO:0000256" key="1">
    <source>
        <dbReference type="ARBA" id="ARBA00007469"/>
    </source>
</evidence>
<evidence type="ECO:0000313" key="3">
    <source>
        <dbReference type="EMBL" id="CAG5073613.1"/>
    </source>
</evidence>
<dbReference type="GO" id="GO:0006401">
    <property type="term" value="P:RNA catabolic process"/>
    <property type="evidence" value="ECO:0007669"/>
    <property type="project" value="TreeGrafter"/>
</dbReference>
<evidence type="ECO:0000313" key="4">
    <source>
        <dbReference type="Proteomes" id="UP000786811"/>
    </source>
</evidence>
<comment type="caution">
    <text evidence="3">The sequence shown here is derived from an EMBL/GenBank/DDBJ whole genome shotgun (WGS) entry which is preliminary data.</text>
</comment>
<dbReference type="GO" id="GO:0033897">
    <property type="term" value="F:ribonuclease T2 activity"/>
    <property type="evidence" value="ECO:0007669"/>
    <property type="project" value="InterPro"/>
</dbReference>